<keyword evidence="2" id="KW-1185">Reference proteome</keyword>
<dbReference type="EMBL" id="JAGKHQ010000011">
    <property type="protein sequence ID" value="KAG7505014.1"/>
    <property type="molecule type" value="Genomic_DNA"/>
</dbReference>
<name>A0AAV6RJJ4_SOLSE</name>
<reference evidence="1 2" key="1">
    <citation type="journal article" date="2021" name="Sci. Rep.">
        <title>Chromosome anchoring in Senegalese sole (Solea senegalensis) reveals sex-associated markers and genome rearrangements in flatfish.</title>
        <authorList>
            <person name="Guerrero-Cozar I."/>
            <person name="Gomez-Garrido J."/>
            <person name="Berbel C."/>
            <person name="Martinez-Blanch J.F."/>
            <person name="Alioto T."/>
            <person name="Claros M.G."/>
            <person name="Gagnaire P.A."/>
            <person name="Manchado M."/>
        </authorList>
    </citation>
    <scope>NUCLEOTIDE SEQUENCE [LARGE SCALE GENOMIC DNA]</scope>
    <source>
        <strain evidence="1">Sse05_10M</strain>
    </source>
</reference>
<dbReference type="AlphaFoldDB" id="A0AAV6RJJ4"/>
<evidence type="ECO:0000313" key="2">
    <source>
        <dbReference type="Proteomes" id="UP000693946"/>
    </source>
</evidence>
<sequence length="112" mass="12204">MFLILNSAKPQRRYVRSVKVNWSSLGRIQRDGVRLDLLLLIGSSPTQFIVVVFVNGINKDLNKHTHTLSLQWLVSPSLRPSLCLFAPPPPADSLTAAASARNASGAVDDALL</sequence>
<accession>A0AAV6RJJ4</accession>
<proteinExistence type="predicted"/>
<dbReference type="Proteomes" id="UP000693946">
    <property type="component" value="Linkage Group LG19"/>
</dbReference>
<gene>
    <name evidence="1" type="ORF">JOB18_021219</name>
</gene>
<evidence type="ECO:0000313" key="1">
    <source>
        <dbReference type="EMBL" id="KAG7505014.1"/>
    </source>
</evidence>
<comment type="caution">
    <text evidence="1">The sequence shown here is derived from an EMBL/GenBank/DDBJ whole genome shotgun (WGS) entry which is preliminary data.</text>
</comment>
<protein>
    <submittedName>
        <fullName evidence="1">Uncharacterized protein</fullName>
    </submittedName>
</protein>
<organism evidence="1 2">
    <name type="scientific">Solea senegalensis</name>
    <name type="common">Senegalese sole</name>
    <dbReference type="NCBI Taxonomy" id="28829"/>
    <lineage>
        <taxon>Eukaryota</taxon>
        <taxon>Metazoa</taxon>
        <taxon>Chordata</taxon>
        <taxon>Craniata</taxon>
        <taxon>Vertebrata</taxon>
        <taxon>Euteleostomi</taxon>
        <taxon>Actinopterygii</taxon>
        <taxon>Neopterygii</taxon>
        <taxon>Teleostei</taxon>
        <taxon>Neoteleostei</taxon>
        <taxon>Acanthomorphata</taxon>
        <taxon>Carangaria</taxon>
        <taxon>Pleuronectiformes</taxon>
        <taxon>Pleuronectoidei</taxon>
        <taxon>Soleidae</taxon>
        <taxon>Solea</taxon>
    </lineage>
</organism>